<dbReference type="SUPFAM" id="SSF53335">
    <property type="entry name" value="S-adenosyl-L-methionine-dependent methyltransferases"/>
    <property type="match status" value="1"/>
</dbReference>
<comment type="caution">
    <text evidence="2">The sequence shown here is derived from an EMBL/GenBank/DDBJ whole genome shotgun (WGS) entry which is preliminary data.</text>
</comment>
<dbReference type="CDD" id="cd02440">
    <property type="entry name" value="AdoMet_MTases"/>
    <property type="match status" value="1"/>
</dbReference>
<organism evidence="2 3">
    <name type="scientific">Fluctibacter corallii</name>
    <dbReference type="NCBI Taxonomy" id="2984329"/>
    <lineage>
        <taxon>Bacteria</taxon>
        <taxon>Pseudomonadati</taxon>
        <taxon>Pseudomonadota</taxon>
        <taxon>Gammaproteobacteria</taxon>
        <taxon>Alteromonadales</taxon>
        <taxon>Alteromonadaceae</taxon>
        <taxon>Fluctibacter</taxon>
    </lineage>
</organism>
<keyword evidence="3" id="KW-1185">Reference proteome</keyword>
<dbReference type="InterPro" id="IPR025714">
    <property type="entry name" value="Methyltranfer_dom"/>
</dbReference>
<dbReference type="Pfam" id="PF13847">
    <property type="entry name" value="Methyltransf_31"/>
    <property type="match status" value="1"/>
</dbReference>
<dbReference type="Gene3D" id="3.40.50.150">
    <property type="entry name" value="Vaccinia Virus protein VP39"/>
    <property type="match status" value="1"/>
</dbReference>
<proteinExistence type="predicted"/>
<gene>
    <name evidence="2" type="ORF">OE749_12075</name>
</gene>
<evidence type="ECO:0000313" key="3">
    <source>
        <dbReference type="Proteomes" id="UP001652504"/>
    </source>
</evidence>
<dbReference type="Proteomes" id="UP001652504">
    <property type="component" value="Unassembled WGS sequence"/>
</dbReference>
<dbReference type="GO" id="GO:0032259">
    <property type="term" value="P:methylation"/>
    <property type="evidence" value="ECO:0007669"/>
    <property type="project" value="UniProtKB-KW"/>
</dbReference>
<accession>A0ABT3A9S3</accession>
<dbReference type="InterPro" id="IPR029063">
    <property type="entry name" value="SAM-dependent_MTases_sf"/>
</dbReference>
<dbReference type="GO" id="GO:0008168">
    <property type="term" value="F:methyltransferase activity"/>
    <property type="evidence" value="ECO:0007669"/>
    <property type="project" value="UniProtKB-KW"/>
</dbReference>
<dbReference type="RefSeq" id="WP_263712724.1">
    <property type="nucleotide sequence ID" value="NZ_JAOWKX010000006.1"/>
</dbReference>
<dbReference type="EMBL" id="JAOWKX010000006">
    <property type="protein sequence ID" value="MCV2885432.1"/>
    <property type="molecule type" value="Genomic_DNA"/>
</dbReference>
<protein>
    <submittedName>
        <fullName evidence="2">Class I SAM-dependent methyltransferase</fullName>
    </submittedName>
</protein>
<name>A0ABT3A9S3_9ALTE</name>
<evidence type="ECO:0000313" key="2">
    <source>
        <dbReference type="EMBL" id="MCV2885432.1"/>
    </source>
</evidence>
<evidence type="ECO:0000259" key="1">
    <source>
        <dbReference type="Pfam" id="PF13847"/>
    </source>
</evidence>
<sequence length="325" mass="37120">MENVNKPLSEEAKAFNHRIEERVSEGFIPDLRRNQRCEFFYKSFWRDPVFSDLYVGNMFREYRDILAKYVQPGARILDAGCGAGYFALELAREGYNVVAIDIADSAIEQAKTALESNPYKDNFGHLEYHVGSIEQIKLNDSIPQTYDAILFSGVLHHLVDLDLALDNAYDLLKDGGVILGHEPCHENWTKSDAAITSLMRLLLSHTDSWYESKESLLKSYTPEAFQDYVDDIFTEYTQERDKHESGQSPNDNSCNGKEITNAVKKRFSHFKSKPSAAFMYRMLGGVRRPNISQEQDIARLLALFDQFATSTGILNPNYFFFSALK</sequence>
<keyword evidence="2" id="KW-0808">Transferase</keyword>
<dbReference type="PANTHER" id="PTHR43861">
    <property type="entry name" value="TRANS-ACONITATE 2-METHYLTRANSFERASE-RELATED"/>
    <property type="match status" value="1"/>
</dbReference>
<reference evidence="2 3" key="1">
    <citation type="submission" date="2022-10" db="EMBL/GenBank/DDBJ databases">
        <title>Aestuariibacter sp. AA17 isolated from Montipora capitata coral fragment.</title>
        <authorList>
            <person name="Emsley S.A."/>
            <person name="Pfannmuller K.M."/>
            <person name="Loughran R.M."/>
            <person name="Shlafstein M."/>
            <person name="Papke E."/>
            <person name="Saw J.H."/>
            <person name="Ushijima B."/>
            <person name="Videau P."/>
        </authorList>
    </citation>
    <scope>NUCLEOTIDE SEQUENCE [LARGE SCALE GENOMIC DNA]</scope>
    <source>
        <strain evidence="2 3">AA17</strain>
    </source>
</reference>
<feature type="domain" description="Methyltransferase" evidence="1">
    <location>
        <begin position="72"/>
        <end position="199"/>
    </location>
</feature>
<keyword evidence="2" id="KW-0489">Methyltransferase</keyword>